<dbReference type="InterPro" id="IPR011146">
    <property type="entry name" value="HIT-like"/>
</dbReference>
<evidence type="ECO:0000313" key="5">
    <source>
        <dbReference type="EMBL" id="GII00004.1"/>
    </source>
</evidence>
<accession>A0A8J3T2R3</accession>
<dbReference type="Proteomes" id="UP000634476">
    <property type="component" value="Unassembled WGS sequence"/>
</dbReference>
<gene>
    <name evidence="5" type="ORF">Pta02_20120</name>
</gene>
<dbReference type="AlphaFoldDB" id="A0A8J3T2R3"/>
<dbReference type="EMBL" id="BOOK01000013">
    <property type="protein sequence ID" value="GII00004.1"/>
    <property type="molecule type" value="Genomic_DNA"/>
</dbReference>
<dbReference type="PANTHER" id="PTHR46648">
    <property type="entry name" value="HIT FAMILY PROTEIN 1"/>
    <property type="match status" value="1"/>
</dbReference>
<feature type="short sequence motif" description="Histidine triad motif" evidence="2">
    <location>
        <begin position="127"/>
        <end position="131"/>
    </location>
</feature>
<dbReference type="Pfam" id="PF01230">
    <property type="entry name" value="HIT"/>
    <property type="match status" value="1"/>
</dbReference>
<dbReference type="RefSeq" id="WP_203874435.1">
    <property type="nucleotide sequence ID" value="NZ_BOOK01000013.1"/>
</dbReference>
<evidence type="ECO:0000313" key="6">
    <source>
        <dbReference type="Proteomes" id="UP000634476"/>
    </source>
</evidence>
<evidence type="ECO:0000259" key="4">
    <source>
        <dbReference type="PROSITE" id="PS51084"/>
    </source>
</evidence>
<feature type="active site" description="Tele-AMP-histidine intermediate" evidence="1">
    <location>
        <position position="131"/>
    </location>
</feature>
<dbReference type="PROSITE" id="PS51084">
    <property type="entry name" value="HIT_2"/>
    <property type="match status" value="1"/>
</dbReference>
<comment type="caution">
    <text evidence="5">The sequence shown here is derived from an EMBL/GenBank/DDBJ whole genome shotgun (WGS) entry which is preliminary data.</text>
</comment>
<keyword evidence="6" id="KW-1185">Reference proteome</keyword>
<feature type="domain" description="HIT" evidence="4">
    <location>
        <begin position="34"/>
        <end position="142"/>
    </location>
</feature>
<dbReference type="Gene3D" id="3.30.428.10">
    <property type="entry name" value="HIT-like"/>
    <property type="match status" value="1"/>
</dbReference>
<organism evidence="5 6">
    <name type="scientific">Planobispora takensis</name>
    <dbReference type="NCBI Taxonomy" id="1367882"/>
    <lineage>
        <taxon>Bacteria</taxon>
        <taxon>Bacillati</taxon>
        <taxon>Actinomycetota</taxon>
        <taxon>Actinomycetes</taxon>
        <taxon>Streptosporangiales</taxon>
        <taxon>Streptosporangiaceae</taxon>
        <taxon>Planobispora</taxon>
    </lineage>
</organism>
<dbReference type="InterPro" id="IPR036265">
    <property type="entry name" value="HIT-like_sf"/>
</dbReference>
<dbReference type="PANTHER" id="PTHR46648:SF1">
    <property type="entry name" value="ADENOSINE 5'-MONOPHOSPHORAMIDASE HNT1"/>
    <property type="match status" value="1"/>
</dbReference>
<protein>
    <recommendedName>
        <fullName evidence="4">HIT domain-containing protein</fullName>
    </recommendedName>
</protein>
<reference evidence="5" key="1">
    <citation type="submission" date="2021-01" db="EMBL/GenBank/DDBJ databases">
        <title>Whole genome shotgun sequence of Planobispora takensis NBRC 109077.</title>
        <authorList>
            <person name="Komaki H."/>
            <person name="Tamura T."/>
        </authorList>
    </citation>
    <scope>NUCLEOTIDE SEQUENCE</scope>
    <source>
        <strain evidence="5">NBRC 109077</strain>
    </source>
</reference>
<proteinExistence type="predicted"/>
<dbReference type="SUPFAM" id="SSF54197">
    <property type="entry name" value="HIT-like"/>
    <property type="match status" value="1"/>
</dbReference>
<evidence type="ECO:0000256" key="3">
    <source>
        <dbReference type="SAM" id="MobiDB-lite"/>
    </source>
</evidence>
<name>A0A8J3T2R3_9ACTN</name>
<dbReference type="GO" id="GO:0003824">
    <property type="term" value="F:catalytic activity"/>
    <property type="evidence" value="ECO:0007669"/>
    <property type="project" value="InterPro"/>
</dbReference>
<sequence length="181" mass="19853">MSTRAPQPDEPDPGRKEASDVAGYVRRTRGGPCFICALLAGAPGYDFEQVVFEDEHHVAFLDRHPTMPGKVLVAPRAHVEHVVRDLDEDAYLRLMRTVRRVALAVEAVVPSERTYLLSLGSRQGNAHLHWHIAPLPPGVPYERQRYHAPMTENGVIPWSAQQALGLAGRLRAALAEGGGNG</sequence>
<dbReference type="GO" id="GO:0009117">
    <property type="term" value="P:nucleotide metabolic process"/>
    <property type="evidence" value="ECO:0007669"/>
    <property type="project" value="TreeGrafter"/>
</dbReference>
<evidence type="ECO:0000256" key="1">
    <source>
        <dbReference type="PIRSR" id="PIRSR601310-1"/>
    </source>
</evidence>
<dbReference type="InterPro" id="IPR001310">
    <property type="entry name" value="Histidine_triad_HIT"/>
</dbReference>
<evidence type="ECO:0000256" key="2">
    <source>
        <dbReference type="PROSITE-ProRule" id="PRU00464"/>
    </source>
</evidence>
<feature type="region of interest" description="Disordered" evidence="3">
    <location>
        <begin position="1"/>
        <end position="21"/>
    </location>
</feature>